<dbReference type="EMBL" id="SRMB01000001">
    <property type="protein sequence ID" value="TGE29841.1"/>
    <property type="molecule type" value="Genomic_DNA"/>
</dbReference>
<organism evidence="1 2">
    <name type="scientific">Hymenobacter metallicola</name>
    <dbReference type="NCBI Taxonomy" id="2563114"/>
    <lineage>
        <taxon>Bacteria</taxon>
        <taxon>Pseudomonadati</taxon>
        <taxon>Bacteroidota</taxon>
        <taxon>Cytophagia</taxon>
        <taxon>Cytophagales</taxon>
        <taxon>Hymenobacteraceae</taxon>
        <taxon>Hymenobacter</taxon>
    </lineage>
</organism>
<comment type="caution">
    <text evidence="1">The sequence shown here is derived from an EMBL/GenBank/DDBJ whole genome shotgun (WGS) entry which is preliminary data.</text>
</comment>
<reference evidence="1 2" key="1">
    <citation type="submission" date="2019-04" db="EMBL/GenBank/DDBJ databases">
        <authorList>
            <person name="Feng G."/>
            <person name="Zhang J."/>
            <person name="Zhu H."/>
        </authorList>
    </citation>
    <scope>NUCLEOTIDE SEQUENCE [LARGE SCALE GENOMIC DNA]</scope>
    <source>
        <strain evidence="1 2">9PBR-1</strain>
    </source>
</reference>
<name>A0A4Z0QLB6_9BACT</name>
<sequence>MTHVLTTISYANAPEFGAQYATIEQIQEGQHGIFVYFNEAKYDGSTKVFKHCVRTYEDGRLTSAQAIEDAKSALQKHAGRSGYYGPMVYTITKPAQVKVVQKDLVTDEAITLFTGSQADCMIYFRQHLQDLSRSDARSSEYAADLVDGSIYTSVTDAYGNVIAHIYSDESSEPTNRYADQLAKSQQLTPKAMYTADDFTEVDNGYFQSADEKFAIQDNLCEYATGHAKDPKSQYENYSVYVSDLGDASDERATNLTSFQAAIDWINSNLHQAEPTI</sequence>
<evidence type="ECO:0000313" key="1">
    <source>
        <dbReference type="EMBL" id="TGE29841.1"/>
    </source>
</evidence>
<dbReference type="AlphaFoldDB" id="A0A4Z0QLB6"/>
<dbReference type="RefSeq" id="WP_135394647.1">
    <property type="nucleotide sequence ID" value="NZ_SRMB01000001.1"/>
</dbReference>
<protein>
    <submittedName>
        <fullName evidence="1">Uncharacterized protein</fullName>
    </submittedName>
</protein>
<evidence type="ECO:0000313" key="2">
    <source>
        <dbReference type="Proteomes" id="UP000298471"/>
    </source>
</evidence>
<accession>A0A4Z0QLB6</accession>
<gene>
    <name evidence="1" type="ORF">E5K02_10380</name>
</gene>
<keyword evidence="2" id="KW-1185">Reference proteome</keyword>
<proteinExistence type="predicted"/>
<dbReference type="Proteomes" id="UP000298471">
    <property type="component" value="Unassembled WGS sequence"/>
</dbReference>